<evidence type="ECO:0000313" key="2">
    <source>
        <dbReference type="Proteomes" id="UP001336020"/>
    </source>
</evidence>
<dbReference type="RefSeq" id="WP_330134854.1">
    <property type="nucleotide sequence ID" value="NZ_JAUTXY010000009.1"/>
</dbReference>
<comment type="caution">
    <text evidence="1">The sequence shown here is derived from an EMBL/GenBank/DDBJ whole genome shotgun (WGS) entry which is preliminary data.</text>
</comment>
<sequence>MEHPDDVPVVLSGYNHIDVLTAAGERNDGRLEAVSEALAEFARR</sequence>
<dbReference type="EMBL" id="JAUTXY010000009">
    <property type="protein sequence ID" value="MEE2059631.1"/>
    <property type="molecule type" value="Genomic_DNA"/>
</dbReference>
<protein>
    <submittedName>
        <fullName evidence="1">Uncharacterized protein</fullName>
    </submittedName>
</protein>
<name>A0ABU7LDJ4_9NOCA</name>
<reference evidence="1 2" key="1">
    <citation type="submission" date="2023-07" db="EMBL/GenBank/DDBJ databases">
        <authorList>
            <person name="Girao M."/>
            <person name="Carvalho M.F."/>
        </authorList>
    </citation>
    <scope>NUCLEOTIDE SEQUENCE [LARGE SCALE GENOMIC DNA]</scope>
    <source>
        <strain evidence="1 2">YIM65754</strain>
    </source>
</reference>
<organism evidence="1 2">
    <name type="scientific">Rhodococcus artemisiae</name>
    <dbReference type="NCBI Taxonomy" id="714159"/>
    <lineage>
        <taxon>Bacteria</taxon>
        <taxon>Bacillati</taxon>
        <taxon>Actinomycetota</taxon>
        <taxon>Actinomycetes</taxon>
        <taxon>Mycobacteriales</taxon>
        <taxon>Nocardiaceae</taxon>
        <taxon>Rhodococcus</taxon>
    </lineage>
</organism>
<proteinExistence type="predicted"/>
<accession>A0ABU7LDJ4</accession>
<gene>
    <name evidence="1" type="ORF">Q7514_19105</name>
</gene>
<evidence type="ECO:0000313" key="1">
    <source>
        <dbReference type="EMBL" id="MEE2059631.1"/>
    </source>
</evidence>
<dbReference type="Proteomes" id="UP001336020">
    <property type="component" value="Unassembled WGS sequence"/>
</dbReference>
<keyword evidence="2" id="KW-1185">Reference proteome</keyword>